<dbReference type="GO" id="GO:0020037">
    <property type="term" value="F:heme binding"/>
    <property type="evidence" value="ECO:0007669"/>
    <property type="project" value="InterPro"/>
</dbReference>
<dbReference type="GO" id="GO:0010268">
    <property type="term" value="P:brassinosteroid homeostasis"/>
    <property type="evidence" value="ECO:0000318"/>
    <property type="project" value="GO_Central"/>
</dbReference>
<proteinExistence type="inferred from homology"/>
<comment type="subcellular location">
    <subcellularLocation>
        <location evidence="2">Membrane</location>
        <topology evidence="2">Single-pass membrane protein</topology>
    </subcellularLocation>
</comment>
<evidence type="ECO:0000313" key="15">
    <source>
        <dbReference type="RefSeq" id="XP_018841335.1"/>
    </source>
</evidence>
<evidence type="ECO:0000256" key="7">
    <source>
        <dbReference type="ARBA" id="ARBA00022989"/>
    </source>
</evidence>
<reference evidence="15" key="1">
    <citation type="submission" date="2025-08" db="UniProtKB">
        <authorList>
            <consortium name="RefSeq"/>
        </authorList>
    </citation>
    <scope>IDENTIFICATION</scope>
    <source>
        <tissue evidence="15">Leaves</tissue>
    </source>
</reference>
<dbReference type="PANTHER" id="PTHR24286:SF305">
    <property type="entry name" value="CYTOCHROME P450 708A2"/>
    <property type="match status" value="1"/>
</dbReference>
<evidence type="ECO:0000256" key="12">
    <source>
        <dbReference type="PIRSR" id="PIRSR602401-1"/>
    </source>
</evidence>
<evidence type="ECO:0000256" key="11">
    <source>
        <dbReference type="ARBA" id="ARBA00023136"/>
    </source>
</evidence>
<evidence type="ECO:0000256" key="2">
    <source>
        <dbReference type="ARBA" id="ARBA00004167"/>
    </source>
</evidence>
<dbReference type="PROSITE" id="PS00086">
    <property type="entry name" value="CYTOCHROME_P450"/>
    <property type="match status" value="1"/>
</dbReference>
<feature type="binding site" description="axial binding residue" evidence="12">
    <location>
        <position position="425"/>
    </location>
    <ligand>
        <name>heme</name>
        <dbReference type="ChEBI" id="CHEBI:30413"/>
    </ligand>
    <ligandPart>
        <name>Fe</name>
        <dbReference type="ChEBI" id="CHEBI:18248"/>
    </ligandPart>
</feature>
<keyword evidence="4 12" id="KW-0349">Heme</keyword>
<dbReference type="RefSeq" id="XP_018841335.1">
    <property type="nucleotide sequence ID" value="XM_018985790.2"/>
</dbReference>
<keyword evidence="11" id="KW-0472">Membrane</keyword>
<dbReference type="STRING" id="51240.A0A2I4GBT8"/>
<dbReference type="KEGG" id="jre:109006501"/>
<comment type="similarity">
    <text evidence="3 13">Belongs to the cytochrome P450 family.</text>
</comment>
<keyword evidence="5" id="KW-0812">Transmembrane</keyword>
<dbReference type="GO" id="GO:0004497">
    <property type="term" value="F:monooxygenase activity"/>
    <property type="evidence" value="ECO:0000318"/>
    <property type="project" value="GO_Central"/>
</dbReference>
<dbReference type="FunFam" id="1.10.630.10:FF:000020">
    <property type="entry name" value="Cytochrome P450 family protein"/>
    <property type="match status" value="1"/>
</dbReference>
<evidence type="ECO:0000256" key="3">
    <source>
        <dbReference type="ARBA" id="ARBA00010617"/>
    </source>
</evidence>
<evidence type="ECO:0000256" key="6">
    <source>
        <dbReference type="ARBA" id="ARBA00022723"/>
    </source>
</evidence>
<evidence type="ECO:0000313" key="14">
    <source>
        <dbReference type="Proteomes" id="UP000235220"/>
    </source>
</evidence>
<dbReference type="AlphaFoldDB" id="A0A2I4GBT8"/>
<dbReference type="GO" id="GO:0016132">
    <property type="term" value="P:brassinosteroid biosynthetic process"/>
    <property type="evidence" value="ECO:0000318"/>
    <property type="project" value="GO_Central"/>
</dbReference>
<dbReference type="Pfam" id="PF00067">
    <property type="entry name" value="p450"/>
    <property type="match status" value="1"/>
</dbReference>
<evidence type="ECO:0000256" key="10">
    <source>
        <dbReference type="ARBA" id="ARBA00023033"/>
    </source>
</evidence>
<evidence type="ECO:0000256" key="9">
    <source>
        <dbReference type="ARBA" id="ARBA00023004"/>
    </source>
</evidence>
<dbReference type="PRINTS" id="PR00463">
    <property type="entry name" value="EP450I"/>
</dbReference>
<dbReference type="OrthoDB" id="1372046at2759"/>
<dbReference type="InterPro" id="IPR017972">
    <property type="entry name" value="Cyt_P450_CS"/>
</dbReference>
<dbReference type="InterPro" id="IPR002401">
    <property type="entry name" value="Cyt_P450_E_grp-I"/>
</dbReference>
<dbReference type="SUPFAM" id="SSF48264">
    <property type="entry name" value="Cytochrome P450"/>
    <property type="match status" value="1"/>
</dbReference>
<comment type="cofactor">
    <cofactor evidence="1 12">
        <name>heme</name>
        <dbReference type="ChEBI" id="CHEBI:30413"/>
    </cofactor>
</comment>
<keyword evidence="8 13" id="KW-0560">Oxidoreductase</keyword>
<dbReference type="GO" id="GO:0005506">
    <property type="term" value="F:iron ion binding"/>
    <property type="evidence" value="ECO:0007669"/>
    <property type="project" value="InterPro"/>
</dbReference>
<keyword evidence="14" id="KW-1185">Reference proteome</keyword>
<gene>
    <name evidence="15" type="primary">LOC109006501</name>
</gene>
<protein>
    <submittedName>
        <fullName evidence="15">Cytochrome P450 87A3-like isoform X1</fullName>
    </submittedName>
</protein>
<organism evidence="14 15">
    <name type="scientific">Juglans regia</name>
    <name type="common">English walnut</name>
    <dbReference type="NCBI Taxonomy" id="51240"/>
    <lineage>
        <taxon>Eukaryota</taxon>
        <taxon>Viridiplantae</taxon>
        <taxon>Streptophyta</taxon>
        <taxon>Embryophyta</taxon>
        <taxon>Tracheophyta</taxon>
        <taxon>Spermatophyta</taxon>
        <taxon>Magnoliopsida</taxon>
        <taxon>eudicotyledons</taxon>
        <taxon>Gunneridae</taxon>
        <taxon>Pentapetalae</taxon>
        <taxon>rosids</taxon>
        <taxon>fabids</taxon>
        <taxon>Fagales</taxon>
        <taxon>Juglandaceae</taxon>
        <taxon>Juglans</taxon>
    </lineage>
</organism>
<sequence>MWAVVAGAVAVITIIYSLRQWRNPECNGVLPPGSMGLPFIGESLELLVRSYSLDLHPFIKKRVQRYGAIFRTSLIGRPVVVSTDPELNHLIARQEGRLVEMWYLDSFSKLLKMEGENKISMLGLIHKHTRSIALNHFGADRIKKSLLPQIEHCVNKTLREWSRQPSVEVKRAASVMTFDFSAKYLFGYDAEKSPVNMSEKLSNTLKSLMSFPLNIPGTAYHKCLKDREEFLNMLRNITEERLASPEKHRSTGDFLDQAINIEGDNDQKVFSSELIINILFALSFVSFDSISTPLSLTIKLLADHPSVLQELTAEHEEILKKRENPNAILTWDEYKSMTFTLYVINETLRLGFVAPGLLRKVLKDIEYKGYTIPVGWTVILANPALHLHPNTYNDPLTFNPWRWKDIDRDVVSKNFMPFGGGVRQCAGADYSKAFMATFLHVMVTKYRWKKVKGGNIVRNPILGFVDGIHVNVSEKRD</sequence>
<dbReference type="Gramene" id="Jr16_15770_p1">
    <property type="protein sequence ID" value="cds.Jr16_15770_p1"/>
    <property type="gene ID" value="Jr16_15770"/>
</dbReference>
<name>A0A2I4GBT8_JUGRE</name>
<dbReference type="CDD" id="cd11043">
    <property type="entry name" value="CYP90-like"/>
    <property type="match status" value="1"/>
</dbReference>
<evidence type="ECO:0000256" key="1">
    <source>
        <dbReference type="ARBA" id="ARBA00001971"/>
    </source>
</evidence>
<evidence type="ECO:0000256" key="5">
    <source>
        <dbReference type="ARBA" id="ARBA00022692"/>
    </source>
</evidence>
<keyword evidence="9 12" id="KW-0408">Iron</keyword>
<evidence type="ECO:0000256" key="13">
    <source>
        <dbReference type="RuleBase" id="RU000461"/>
    </source>
</evidence>
<dbReference type="InterPro" id="IPR036396">
    <property type="entry name" value="Cyt_P450_sf"/>
</dbReference>
<dbReference type="GeneID" id="109006501"/>
<evidence type="ECO:0000256" key="4">
    <source>
        <dbReference type="ARBA" id="ARBA00022617"/>
    </source>
</evidence>
<dbReference type="GO" id="GO:0016020">
    <property type="term" value="C:membrane"/>
    <property type="evidence" value="ECO:0007669"/>
    <property type="project" value="UniProtKB-SubCell"/>
</dbReference>
<keyword evidence="7" id="KW-1133">Transmembrane helix</keyword>
<dbReference type="Proteomes" id="UP000235220">
    <property type="component" value="Chromosome 16"/>
</dbReference>
<dbReference type="GO" id="GO:0016705">
    <property type="term" value="F:oxidoreductase activity, acting on paired donors, with incorporation or reduction of molecular oxygen"/>
    <property type="evidence" value="ECO:0007669"/>
    <property type="project" value="InterPro"/>
</dbReference>
<dbReference type="InterPro" id="IPR001128">
    <property type="entry name" value="Cyt_P450"/>
</dbReference>
<dbReference type="Gene3D" id="1.10.630.10">
    <property type="entry name" value="Cytochrome P450"/>
    <property type="match status" value="1"/>
</dbReference>
<evidence type="ECO:0000256" key="8">
    <source>
        <dbReference type="ARBA" id="ARBA00023002"/>
    </source>
</evidence>
<keyword evidence="6 12" id="KW-0479">Metal-binding</keyword>
<accession>A0A2I4GBT8</accession>
<keyword evidence="10 13" id="KW-0503">Monooxygenase</keyword>
<dbReference type="PANTHER" id="PTHR24286">
    <property type="entry name" value="CYTOCHROME P450 26"/>
    <property type="match status" value="1"/>
</dbReference>